<protein>
    <submittedName>
        <fullName evidence="9">Cysteine-rich receptor-like protein kinase 10</fullName>
    </submittedName>
</protein>
<keyword evidence="1" id="KW-0723">Serine/threonine-protein kinase</keyword>
<dbReference type="SMART" id="SM00220">
    <property type="entry name" value="S_TKc"/>
    <property type="match status" value="1"/>
</dbReference>
<evidence type="ECO:0000256" key="6">
    <source>
        <dbReference type="ARBA" id="ARBA00022840"/>
    </source>
</evidence>
<keyword evidence="8" id="KW-0325">Glycoprotein</keyword>
<evidence type="ECO:0000256" key="7">
    <source>
        <dbReference type="ARBA" id="ARBA00023157"/>
    </source>
</evidence>
<dbReference type="InterPro" id="IPR003609">
    <property type="entry name" value="Pan_app"/>
</dbReference>
<keyword evidence="6" id="KW-0067">ATP-binding</keyword>
<organism evidence="9">
    <name type="scientific">Aegilops tauschii</name>
    <name type="common">Tausch's goatgrass</name>
    <name type="synonym">Aegilops squarrosa</name>
    <dbReference type="NCBI Taxonomy" id="37682"/>
    <lineage>
        <taxon>Eukaryota</taxon>
        <taxon>Viridiplantae</taxon>
        <taxon>Streptophyta</taxon>
        <taxon>Embryophyta</taxon>
        <taxon>Tracheophyta</taxon>
        <taxon>Spermatophyta</taxon>
        <taxon>Magnoliopsida</taxon>
        <taxon>Liliopsida</taxon>
        <taxon>Poales</taxon>
        <taxon>Poaceae</taxon>
        <taxon>BOP clade</taxon>
        <taxon>Pooideae</taxon>
        <taxon>Triticodae</taxon>
        <taxon>Triticeae</taxon>
        <taxon>Triticinae</taxon>
        <taxon>Aegilops</taxon>
    </lineage>
</organism>
<dbReference type="EnsemblPlants" id="EMT00903">
    <property type="protein sequence ID" value="EMT00903"/>
    <property type="gene ID" value="F775_15756"/>
</dbReference>
<dbReference type="PANTHER" id="PTHR27002">
    <property type="entry name" value="RECEPTOR-LIKE SERINE/THREONINE-PROTEIN KINASE SD1-8"/>
    <property type="match status" value="1"/>
</dbReference>
<evidence type="ECO:0000256" key="4">
    <source>
        <dbReference type="ARBA" id="ARBA00022741"/>
    </source>
</evidence>
<name>N1QTT0_AEGTA</name>
<proteinExistence type="predicted"/>
<keyword evidence="3" id="KW-0732">Signal</keyword>
<sequence length="522" mass="57764">MTTFEDLVEFRFTHTADEVSFVYRDRVGSPVSRLVLNESGAMQRMVWDGALWRVFWSGPRDQCDIYGACGPFGVCNAVGAVMCGCIKGFIPSSPAEWRMRNASGGCARSTVLQCGGGDGFYTLRGVKLPETHGSSVDAGASLAECGRRCSSNCSCTAYAASDIRGGGTGCIQWFGELMDTRFVDDGQDLFVRLAMSDLHLETTKTSKLVVIIAAVITAFALLLLSLGLVIWRKIRQRSKQGNSVQGLKEFKNEVDLIAKLQHRNLVRLLGCCIHCSERILVYEYMSNKSLDTFIFDPRRRADLSWRTRMDIIFGVARGLLYLHQDSRHTMIHRDLKAANVLLDREMVAKISDFGIAKLFSSIGDHQVTERIVGTYGYMSPEYAMDGMVSFMQDVYSFGVLLLEIISGRRNQRSFNLIAHAWGLFEENKSLELLDPAVRDGCSPTELEQATTCIQVGLLCVQESPSQRPQMAAIIPMLSQQQAPGRPLRPVVCMPVSSLVDLLGVQEDTSGNAELTITNLEGR</sequence>
<keyword evidence="4" id="KW-0547">Nucleotide-binding</keyword>
<dbReference type="FunFam" id="1.10.510.10:FF:000060">
    <property type="entry name" value="G-type lectin S-receptor-like serine/threonine-protein kinase"/>
    <property type="match status" value="1"/>
</dbReference>
<evidence type="ECO:0000256" key="8">
    <source>
        <dbReference type="ARBA" id="ARBA00023180"/>
    </source>
</evidence>
<dbReference type="GO" id="GO:0004674">
    <property type="term" value="F:protein serine/threonine kinase activity"/>
    <property type="evidence" value="ECO:0007669"/>
    <property type="project" value="UniProtKB-KW"/>
</dbReference>
<dbReference type="InterPro" id="IPR011009">
    <property type="entry name" value="Kinase-like_dom_sf"/>
</dbReference>
<dbReference type="PROSITE" id="PS50011">
    <property type="entry name" value="PROTEIN_KINASE_DOM"/>
    <property type="match status" value="1"/>
</dbReference>
<dbReference type="PROSITE" id="PS00108">
    <property type="entry name" value="PROTEIN_KINASE_ST"/>
    <property type="match status" value="1"/>
</dbReference>
<dbReference type="SUPFAM" id="SSF56112">
    <property type="entry name" value="Protein kinase-like (PK-like)"/>
    <property type="match status" value="1"/>
</dbReference>
<evidence type="ECO:0000256" key="5">
    <source>
        <dbReference type="ARBA" id="ARBA00022777"/>
    </source>
</evidence>
<dbReference type="InterPro" id="IPR001245">
    <property type="entry name" value="Ser-Thr/Tyr_kinase_cat_dom"/>
</dbReference>
<keyword evidence="7" id="KW-1015">Disulfide bond</keyword>
<dbReference type="CDD" id="cd01098">
    <property type="entry name" value="PAN_AP_plant"/>
    <property type="match status" value="1"/>
</dbReference>
<dbReference type="InterPro" id="IPR000719">
    <property type="entry name" value="Prot_kinase_dom"/>
</dbReference>
<evidence type="ECO:0000313" key="9">
    <source>
        <dbReference type="EnsemblPlants" id="EMT00903"/>
    </source>
</evidence>
<dbReference type="Pfam" id="PF00954">
    <property type="entry name" value="S_locus_glycop"/>
    <property type="match status" value="1"/>
</dbReference>
<dbReference type="PANTHER" id="PTHR27002:SF526">
    <property type="entry name" value="OS07G0301500 PROTEIN"/>
    <property type="match status" value="1"/>
</dbReference>
<dbReference type="SMART" id="SM00473">
    <property type="entry name" value="PAN_AP"/>
    <property type="match status" value="1"/>
</dbReference>
<reference evidence="9" key="1">
    <citation type="submission" date="2015-06" db="UniProtKB">
        <authorList>
            <consortium name="EnsemblPlants"/>
        </authorList>
    </citation>
    <scope>IDENTIFICATION</scope>
</reference>
<accession>N1QTT0</accession>
<dbReference type="PROSITE" id="PS50948">
    <property type="entry name" value="PAN"/>
    <property type="match status" value="1"/>
</dbReference>
<dbReference type="GO" id="GO:0005524">
    <property type="term" value="F:ATP binding"/>
    <property type="evidence" value="ECO:0007669"/>
    <property type="project" value="UniProtKB-KW"/>
</dbReference>
<evidence type="ECO:0000256" key="3">
    <source>
        <dbReference type="ARBA" id="ARBA00022729"/>
    </source>
</evidence>
<dbReference type="InterPro" id="IPR008271">
    <property type="entry name" value="Ser/Thr_kinase_AS"/>
</dbReference>
<dbReference type="Pfam" id="PF08276">
    <property type="entry name" value="PAN_2"/>
    <property type="match status" value="1"/>
</dbReference>
<keyword evidence="2" id="KW-0808">Transferase</keyword>
<dbReference type="AlphaFoldDB" id="N1QTT0"/>
<dbReference type="InterPro" id="IPR000858">
    <property type="entry name" value="S_locus_glycoprot_dom"/>
</dbReference>
<dbReference type="GO" id="GO:0048544">
    <property type="term" value="P:recognition of pollen"/>
    <property type="evidence" value="ECO:0007669"/>
    <property type="project" value="InterPro"/>
</dbReference>
<dbReference type="Gene3D" id="3.30.200.20">
    <property type="entry name" value="Phosphorylase Kinase, domain 1"/>
    <property type="match status" value="1"/>
</dbReference>
<dbReference type="Gene3D" id="1.10.510.10">
    <property type="entry name" value="Transferase(Phosphotransferase) domain 1"/>
    <property type="match status" value="1"/>
</dbReference>
<evidence type="ECO:0000256" key="2">
    <source>
        <dbReference type="ARBA" id="ARBA00022679"/>
    </source>
</evidence>
<dbReference type="Pfam" id="PF07714">
    <property type="entry name" value="PK_Tyr_Ser-Thr"/>
    <property type="match status" value="1"/>
</dbReference>
<evidence type="ECO:0000256" key="1">
    <source>
        <dbReference type="ARBA" id="ARBA00022527"/>
    </source>
</evidence>
<keyword evidence="5" id="KW-0418">Kinase</keyword>
<dbReference type="GO" id="GO:0005886">
    <property type="term" value="C:plasma membrane"/>
    <property type="evidence" value="ECO:0007669"/>
    <property type="project" value="TreeGrafter"/>
</dbReference>